<dbReference type="EMBL" id="PYGJ01000003">
    <property type="protein sequence ID" value="PSL20638.1"/>
    <property type="molecule type" value="Genomic_DNA"/>
</dbReference>
<feature type="domain" description="N-acetyltransferase" evidence="1">
    <location>
        <begin position="38"/>
        <end position="190"/>
    </location>
</feature>
<dbReference type="SUPFAM" id="SSF55729">
    <property type="entry name" value="Acyl-CoA N-acyltransferases (Nat)"/>
    <property type="match status" value="1"/>
</dbReference>
<dbReference type="AlphaFoldDB" id="A0A2P8FG14"/>
<gene>
    <name evidence="2" type="ORF">CLV88_103286</name>
</gene>
<dbReference type="GO" id="GO:0016747">
    <property type="term" value="F:acyltransferase activity, transferring groups other than amino-acyl groups"/>
    <property type="evidence" value="ECO:0007669"/>
    <property type="project" value="InterPro"/>
</dbReference>
<sequence>MPTHNCRKQPLIYVEQTPKPAVLTSRGSGHVVKVKRPMNIRTTRAQDIAPLQRVLDATQLFPSDMLPDMVHAFLTENTPADLWLTCLNGEKVVGFCYAAPETFTEGTWNMLAIAVSPDQQGKGFGRALTRALEVSLKDRGHRVLIVDTSGSNDFAKTRAFYAQNHYIEEARIRDFWGPGDDKIIFWKSLK</sequence>
<organism evidence="2 3">
    <name type="scientific">Shimia abyssi</name>
    <dbReference type="NCBI Taxonomy" id="1662395"/>
    <lineage>
        <taxon>Bacteria</taxon>
        <taxon>Pseudomonadati</taxon>
        <taxon>Pseudomonadota</taxon>
        <taxon>Alphaproteobacteria</taxon>
        <taxon>Rhodobacterales</taxon>
        <taxon>Roseobacteraceae</taxon>
    </lineage>
</organism>
<dbReference type="CDD" id="cd04301">
    <property type="entry name" value="NAT_SF"/>
    <property type="match status" value="1"/>
</dbReference>
<dbReference type="Proteomes" id="UP000240418">
    <property type="component" value="Unassembled WGS sequence"/>
</dbReference>
<keyword evidence="2" id="KW-0689">Ribosomal protein</keyword>
<reference evidence="2 3" key="1">
    <citation type="submission" date="2018-03" db="EMBL/GenBank/DDBJ databases">
        <title>Genomic Encyclopedia of Archaeal and Bacterial Type Strains, Phase II (KMG-II): from individual species to whole genera.</title>
        <authorList>
            <person name="Goeker M."/>
        </authorList>
    </citation>
    <scope>NUCLEOTIDE SEQUENCE [LARGE SCALE GENOMIC DNA]</scope>
    <source>
        <strain evidence="2 3">DSM 100673</strain>
    </source>
</reference>
<keyword evidence="2" id="KW-0687">Ribonucleoprotein</keyword>
<accession>A0A2P8FG14</accession>
<evidence type="ECO:0000313" key="2">
    <source>
        <dbReference type="EMBL" id="PSL20638.1"/>
    </source>
</evidence>
<dbReference type="PROSITE" id="PS51186">
    <property type="entry name" value="GNAT"/>
    <property type="match status" value="1"/>
</dbReference>
<dbReference type="GO" id="GO:0005840">
    <property type="term" value="C:ribosome"/>
    <property type="evidence" value="ECO:0007669"/>
    <property type="project" value="UniProtKB-KW"/>
</dbReference>
<comment type="caution">
    <text evidence="2">The sequence shown here is derived from an EMBL/GenBank/DDBJ whole genome shotgun (WGS) entry which is preliminary data.</text>
</comment>
<dbReference type="Gene3D" id="3.40.630.30">
    <property type="match status" value="1"/>
</dbReference>
<protein>
    <submittedName>
        <fullName evidence="2">Ribosomal protein S18 acetylase RimI-like enzyme</fullName>
    </submittedName>
</protein>
<name>A0A2P8FG14_9RHOB</name>
<evidence type="ECO:0000313" key="3">
    <source>
        <dbReference type="Proteomes" id="UP000240418"/>
    </source>
</evidence>
<dbReference type="InterPro" id="IPR016181">
    <property type="entry name" value="Acyl_CoA_acyltransferase"/>
</dbReference>
<proteinExistence type="predicted"/>
<dbReference type="InterPro" id="IPR000182">
    <property type="entry name" value="GNAT_dom"/>
</dbReference>
<keyword evidence="3" id="KW-1185">Reference proteome</keyword>
<dbReference type="Pfam" id="PF00583">
    <property type="entry name" value="Acetyltransf_1"/>
    <property type="match status" value="1"/>
</dbReference>
<evidence type="ECO:0000259" key="1">
    <source>
        <dbReference type="PROSITE" id="PS51186"/>
    </source>
</evidence>